<comment type="caution">
    <text evidence="1">The sequence shown here is derived from an EMBL/GenBank/DDBJ whole genome shotgun (WGS) entry which is preliminary data.</text>
</comment>
<accession>A0AC61DG97</accession>
<evidence type="ECO:0000313" key="2">
    <source>
        <dbReference type="Proteomes" id="UP000224460"/>
    </source>
</evidence>
<dbReference type="EMBL" id="PEDL01000002">
    <property type="protein sequence ID" value="PHV71860.1"/>
    <property type="molecule type" value="Genomic_DNA"/>
</dbReference>
<dbReference type="Proteomes" id="UP000224460">
    <property type="component" value="Unassembled WGS sequence"/>
</dbReference>
<evidence type="ECO:0000313" key="1">
    <source>
        <dbReference type="EMBL" id="PHV71860.1"/>
    </source>
</evidence>
<reference evidence="1" key="1">
    <citation type="submission" date="2017-10" db="EMBL/GenBank/DDBJ databases">
        <title>Genome sequence of cellulolytic Lachnospiraceae bacterium XHS1971 isolated from hotspring sediment.</title>
        <authorList>
            <person name="Vasudevan G."/>
            <person name="Joshi A.J."/>
            <person name="Hivarkar S."/>
            <person name="Lanjekar V.B."/>
            <person name="Dhakephalkar P.K."/>
            <person name="Dagar S."/>
        </authorList>
    </citation>
    <scope>NUCLEOTIDE SEQUENCE</scope>
    <source>
        <strain evidence="1">XHS1971</strain>
    </source>
</reference>
<gene>
    <name evidence="1" type="ORF">CS063_04715</name>
</gene>
<keyword evidence="2" id="KW-1185">Reference proteome</keyword>
<organism evidence="1 2">
    <name type="scientific">Sporanaerobium hydrogeniformans</name>
    <dbReference type="NCBI Taxonomy" id="3072179"/>
    <lineage>
        <taxon>Bacteria</taxon>
        <taxon>Bacillati</taxon>
        <taxon>Bacillota</taxon>
        <taxon>Clostridia</taxon>
        <taxon>Lachnospirales</taxon>
        <taxon>Lachnospiraceae</taxon>
        <taxon>Sporanaerobium</taxon>
    </lineage>
</organism>
<name>A0AC61DG97_9FIRM</name>
<proteinExistence type="predicted"/>
<protein>
    <submittedName>
        <fullName evidence="1">Uncharacterized protein</fullName>
    </submittedName>
</protein>
<sequence>MHEVSLAMGIIECLNALIKNQQMRSIEKVTVQIGELSNVMPEALLFAFEAMLQSQSINGLKNCQMTIQRVSAKAVCRQCHQTSAITHERKRCLYCKGNDLEIISGYELQISEVEGEEGDARDTY</sequence>